<feature type="compositionally biased region" description="Basic residues" evidence="2">
    <location>
        <begin position="250"/>
        <end position="260"/>
    </location>
</feature>
<reference evidence="3" key="2">
    <citation type="submission" date="2020-11" db="EMBL/GenBank/DDBJ databases">
        <authorList>
            <person name="McCartney M.A."/>
            <person name="Auch B."/>
            <person name="Kono T."/>
            <person name="Mallez S."/>
            <person name="Becker A."/>
            <person name="Gohl D.M."/>
            <person name="Silverstein K.A.T."/>
            <person name="Koren S."/>
            <person name="Bechman K.B."/>
            <person name="Herman A."/>
            <person name="Abrahante J.E."/>
            <person name="Garbe J."/>
        </authorList>
    </citation>
    <scope>NUCLEOTIDE SEQUENCE</scope>
    <source>
        <strain evidence="3">Duluth1</strain>
        <tissue evidence="3">Whole animal</tissue>
    </source>
</reference>
<dbReference type="PANTHER" id="PTHR31402:SF2">
    <property type="entry name" value="UPF0711 PROTEIN C18ORF21"/>
    <property type="match status" value="1"/>
</dbReference>
<dbReference type="OrthoDB" id="10049098at2759"/>
<evidence type="ECO:0000256" key="1">
    <source>
        <dbReference type="ARBA" id="ARBA00006160"/>
    </source>
</evidence>
<dbReference type="Proteomes" id="UP000828390">
    <property type="component" value="Unassembled WGS sequence"/>
</dbReference>
<proteinExistence type="inferred from homology"/>
<sequence>MAKMAKFYEDLITLSNSISPGLARYFQYEAASKQEGKGVTEMFRQQICFFCGNRLMPGNYQIRMSPRCQLTTKVKRLIARSESKTPFMGRFQKKLLKDYMESCNMLRVTCQVCKKTMLIPGQSRAIRLQGRQIQKQVEVAATVKSKRQKKREKATARMKRKLDDDSNAGLSLPGHSTVECDASNSNERKPTTEDICTLVGPDQHTSAVSNTILPIHQPPIKKPVLFFNQPKVKRAQECVSLPSQSSTNSSKKKKTLKRSKQLSQMLRKEKLKQDGSGPSLTDFLSSL</sequence>
<feature type="compositionally biased region" description="Polar residues" evidence="2">
    <location>
        <begin position="276"/>
        <end position="287"/>
    </location>
</feature>
<feature type="compositionally biased region" description="Low complexity" evidence="2">
    <location>
        <begin position="240"/>
        <end position="249"/>
    </location>
</feature>
<comment type="caution">
    <text evidence="3">The sequence shown here is derived from an EMBL/GenBank/DDBJ whole genome shotgun (WGS) entry which is preliminary data.</text>
</comment>
<keyword evidence="4" id="KW-1185">Reference proteome</keyword>
<dbReference type="InterPro" id="IPR029779">
    <property type="entry name" value="Rmp24-like"/>
</dbReference>
<gene>
    <name evidence="3" type="ORF">DPMN_012314</name>
</gene>
<organism evidence="3 4">
    <name type="scientific">Dreissena polymorpha</name>
    <name type="common">Zebra mussel</name>
    <name type="synonym">Mytilus polymorpha</name>
    <dbReference type="NCBI Taxonomy" id="45954"/>
    <lineage>
        <taxon>Eukaryota</taxon>
        <taxon>Metazoa</taxon>
        <taxon>Spiralia</taxon>
        <taxon>Lophotrochozoa</taxon>
        <taxon>Mollusca</taxon>
        <taxon>Bivalvia</taxon>
        <taxon>Autobranchia</taxon>
        <taxon>Heteroconchia</taxon>
        <taxon>Euheterodonta</taxon>
        <taxon>Imparidentia</taxon>
        <taxon>Neoheterodontei</taxon>
        <taxon>Myida</taxon>
        <taxon>Dreissenoidea</taxon>
        <taxon>Dreissenidae</taxon>
        <taxon>Dreissena</taxon>
    </lineage>
</organism>
<feature type="region of interest" description="Disordered" evidence="2">
    <location>
        <begin position="144"/>
        <end position="193"/>
    </location>
</feature>
<dbReference type="AlphaFoldDB" id="A0A9D4N7S3"/>
<comment type="similarity">
    <text evidence="1">Belongs to the UPF0711 family.</text>
</comment>
<dbReference type="PANTHER" id="PTHR31402">
    <property type="entry name" value="UPF0711 PROTEIN C18ORF21"/>
    <property type="match status" value="1"/>
</dbReference>
<name>A0A9D4N7S3_DREPO</name>
<protein>
    <submittedName>
        <fullName evidence="3">Uncharacterized protein</fullName>
    </submittedName>
</protein>
<feature type="region of interest" description="Disordered" evidence="2">
    <location>
        <begin position="238"/>
        <end position="287"/>
    </location>
</feature>
<dbReference type="Pfam" id="PF15719">
    <property type="entry name" value="Rmp24-like"/>
    <property type="match status" value="1"/>
</dbReference>
<accession>A0A9D4N7S3</accession>
<evidence type="ECO:0000313" key="4">
    <source>
        <dbReference type="Proteomes" id="UP000828390"/>
    </source>
</evidence>
<dbReference type="EMBL" id="JAIWYP010000001">
    <property type="protein sequence ID" value="KAH3888282.1"/>
    <property type="molecule type" value="Genomic_DNA"/>
</dbReference>
<reference evidence="3" key="1">
    <citation type="journal article" date="2019" name="bioRxiv">
        <title>The Genome of the Zebra Mussel, Dreissena polymorpha: A Resource for Invasive Species Research.</title>
        <authorList>
            <person name="McCartney M.A."/>
            <person name="Auch B."/>
            <person name="Kono T."/>
            <person name="Mallez S."/>
            <person name="Zhang Y."/>
            <person name="Obille A."/>
            <person name="Becker A."/>
            <person name="Abrahante J.E."/>
            <person name="Garbe J."/>
            <person name="Badalamenti J.P."/>
            <person name="Herman A."/>
            <person name="Mangelson H."/>
            <person name="Liachko I."/>
            <person name="Sullivan S."/>
            <person name="Sone E.D."/>
            <person name="Koren S."/>
            <person name="Silverstein K.A.T."/>
            <person name="Beckman K.B."/>
            <person name="Gohl D.M."/>
        </authorList>
    </citation>
    <scope>NUCLEOTIDE SEQUENCE</scope>
    <source>
        <strain evidence="3">Duluth1</strain>
        <tissue evidence="3">Whole animal</tissue>
    </source>
</reference>
<evidence type="ECO:0000313" key="3">
    <source>
        <dbReference type="EMBL" id="KAH3888282.1"/>
    </source>
</evidence>
<evidence type="ECO:0000256" key="2">
    <source>
        <dbReference type="SAM" id="MobiDB-lite"/>
    </source>
</evidence>
<feature type="compositionally biased region" description="Basic residues" evidence="2">
    <location>
        <begin position="144"/>
        <end position="160"/>
    </location>
</feature>